<sequence length="276" mass="30008">MKFCQIKITRSILLPACILAAATQLANAQTPAATNPAVPDWALPASATHKQVSPPADFHRETKTTMTPIGIFDGQSDVGAAIIPGSSSYDAATKKYTITSAGYNIWYVRDEFRYLWKKVSGDVSMATEISYPNPTGYGDRKACIVIRQSLDDDAKEVVVALHGEGMFHLAWRPEKGVKVRDFEYRVTSRGALPGGKSMDEGIIAHAKRIGIEKRGNKFALFVSMFGEPMTQYGAPIELKLDGPFYVGIGFCSHEPDKADTAVLSNVVFVNSAGKVK</sequence>
<protein>
    <recommendedName>
        <fullName evidence="4">Biopolymer transporter Tol</fullName>
    </recommendedName>
</protein>
<dbReference type="RefSeq" id="WP_377102284.1">
    <property type="nucleotide sequence ID" value="NZ_JBHTHU010000022.1"/>
</dbReference>
<keyword evidence="1" id="KW-0732">Signal</keyword>
<feature type="signal peptide" evidence="1">
    <location>
        <begin position="1"/>
        <end position="28"/>
    </location>
</feature>
<gene>
    <name evidence="2" type="ORF">ACFQZS_17555</name>
</gene>
<name>A0ABW2YZS6_9SPHI</name>
<dbReference type="EMBL" id="JBHTHU010000022">
    <property type="protein sequence ID" value="MFD0751964.1"/>
    <property type="molecule type" value="Genomic_DNA"/>
</dbReference>
<feature type="chain" id="PRO_5046086493" description="Biopolymer transporter Tol" evidence="1">
    <location>
        <begin position="29"/>
        <end position="276"/>
    </location>
</feature>
<dbReference type="Proteomes" id="UP001596958">
    <property type="component" value="Unassembled WGS sequence"/>
</dbReference>
<evidence type="ECO:0000256" key="1">
    <source>
        <dbReference type="SAM" id="SignalP"/>
    </source>
</evidence>
<organism evidence="2 3">
    <name type="scientific">Mucilaginibacter calamicampi</name>
    <dbReference type="NCBI Taxonomy" id="1302352"/>
    <lineage>
        <taxon>Bacteria</taxon>
        <taxon>Pseudomonadati</taxon>
        <taxon>Bacteroidota</taxon>
        <taxon>Sphingobacteriia</taxon>
        <taxon>Sphingobacteriales</taxon>
        <taxon>Sphingobacteriaceae</taxon>
        <taxon>Mucilaginibacter</taxon>
    </lineage>
</organism>
<keyword evidence="3" id="KW-1185">Reference proteome</keyword>
<evidence type="ECO:0000313" key="3">
    <source>
        <dbReference type="Proteomes" id="UP001596958"/>
    </source>
</evidence>
<proteinExistence type="predicted"/>
<evidence type="ECO:0000313" key="2">
    <source>
        <dbReference type="EMBL" id="MFD0751964.1"/>
    </source>
</evidence>
<comment type="caution">
    <text evidence="2">The sequence shown here is derived from an EMBL/GenBank/DDBJ whole genome shotgun (WGS) entry which is preliminary data.</text>
</comment>
<reference evidence="3" key="1">
    <citation type="journal article" date="2019" name="Int. J. Syst. Evol. Microbiol.">
        <title>The Global Catalogue of Microorganisms (GCM) 10K type strain sequencing project: providing services to taxonomists for standard genome sequencing and annotation.</title>
        <authorList>
            <consortium name="The Broad Institute Genomics Platform"/>
            <consortium name="The Broad Institute Genome Sequencing Center for Infectious Disease"/>
            <person name="Wu L."/>
            <person name="Ma J."/>
        </authorList>
    </citation>
    <scope>NUCLEOTIDE SEQUENCE [LARGE SCALE GENOMIC DNA]</scope>
    <source>
        <strain evidence="3">CCUG 63418</strain>
    </source>
</reference>
<accession>A0ABW2YZS6</accession>
<evidence type="ECO:0008006" key="4">
    <source>
        <dbReference type="Google" id="ProtNLM"/>
    </source>
</evidence>